<protein>
    <submittedName>
        <fullName evidence="1">Uncharacterized protein</fullName>
    </submittedName>
</protein>
<reference evidence="1" key="1">
    <citation type="submission" date="2014-11" db="EMBL/GenBank/DDBJ databases">
        <authorList>
            <person name="Amaro Gonzalez C."/>
        </authorList>
    </citation>
    <scope>NUCLEOTIDE SEQUENCE</scope>
</reference>
<evidence type="ECO:0000313" key="1">
    <source>
        <dbReference type="EMBL" id="JAH50360.1"/>
    </source>
</evidence>
<accession>A0A0E9TBV8</accession>
<proteinExistence type="predicted"/>
<name>A0A0E9TBV8_ANGAN</name>
<organism evidence="1">
    <name type="scientific">Anguilla anguilla</name>
    <name type="common">European freshwater eel</name>
    <name type="synonym">Muraena anguilla</name>
    <dbReference type="NCBI Taxonomy" id="7936"/>
    <lineage>
        <taxon>Eukaryota</taxon>
        <taxon>Metazoa</taxon>
        <taxon>Chordata</taxon>
        <taxon>Craniata</taxon>
        <taxon>Vertebrata</taxon>
        <taxon>Euteleostomi</taxon>
        <taxon>Actinopterygii</taxon>
        <taxon>Neopterygii</taxon>
        <taxon>Teleostei</taxon>
        <taxon>Anguilliformes</taxon>
        <taxon>Anguillidae</taxon>
        <taxon>Anguilla</taxon>
    </lineage>
</organism>
<dbReference type="EMBL" id="GBXM01058217">
    <property type="protein sequence ID" value="JAH50360.1"/>
    <property type="molecule type" value="Transcribed_RNA"/>
</dbReference>
<sequence length="52" mass="6125">MLVVRTENRNIHFRALEPNWQLRACVMTGYRPLPWRIMRDFSKGSDSAVPHA</sequence>
<dbReference type="AlphaFoldDB" id="A0A0E9TBV8"/>
<reference evidence="1" key="2">
    <citation type="journal article" date="2015" name="Fish Shellfish Immunol.">
        <title>Early steps in the European eel (Anguilla anguilla)-Vibrio vulnificus interaction in the gills: Role of the RtxA13 toxin.</title>
        <authorList>
            <person name="Callol A."/>
            <person name="Pajuelo D."/>
            <person name="Ebbesson L."/>
            <person name="Teles M."/>
            <person name="MacKenzie S."/>
            <person name="Amaro C."/>
        </authorList>
    </citation>
    <scope>NUCLEOTIDE SEQUENCE</scope>
</reference>